<organism evidence="2 3">
    <name type="scientific">Araneus ventricosus</name>
    <name type="common">Orbweaver spider</name>
    <name type="synonym">Epeira ventricosa</name>
    <dbReference type="NCBI Taxonomy" id="182803"/>
    <lineage>
        <taxon>Eukaryota</taxon>
        <taxon>Metazoa</taxon>
        <taxon>Ecdysozoa</taxon>
        <taxon>Arthropoda</taxon>
        <taxon>Chelicerata</taxon>
        <taxon>Arachnida</taxon>
        <taxon>Araneae</taxon>
        <taxon>Araneomorphae</taxon>
        <taxon>Entelegynae</taxon>
        <taxon>Araneoidea</taxon>
        <taxon>Araneidae</taxon>
        <taxon>Araneus</taxon>
    </lineage>
</organism>
<dbReference type="AlphaFoldDB" id="A0A4Y2GYU8"/>
<gene>
    <name evidence="2" type="ORF">AVEN_10375_1</name>
</gene>
<evidence type="ECO:0000259" key="1">
    <source>
        <dbReference type="Pfam" id="PF16794"/>
    </source>
</evidence>
<proteinExistence type="predicted"/>
<protein>
    <recommendedName>
        <fullName evidence="1">Activating transcription factor 7-interacting protein Fn3 domain-containing protein</fullName>
    </recommendedName>
</protein>
<reference evidence="2 3" key="1">
    <citation type="journal article" date="2019" name="Sci. Rep.">
        <title>Orb-weaving spider Araneus ventricosus genome elucidates the spidroin gene catalogue.</title>
        <authorList>
            <person name="Kono N."/>
            <person name="Nakamura H."/>
            <person name="Ohtoshi R."/>
            <person name="Moran D.A.P."/>
            <person name="Shinohara A."/>
            <person name="Yoshida Y."/>
            <person name="Fujiwara M."/>
            <person name="Mori M."/>
            <person name="Tomita M."/>
            <person name="Arakawa K."/>
        </authorList>
    </citation>
    <scope>NUCLEOTIDE SEQUENCE [LARGE SCALE GENOMIC DNA]</scope>
</reference>
<name>A0A4Y2GYU8_ARAVE</name>
<dbReference type="Proteomes" id="UP000499080">
    <property type="component" value="Unassembled WGS sequence"/>
</dbReference>
<comment type="caution">
    <text evidence="2">The sequence shown here is derived from an EMBL/GenBank/DDBJ whole genome shotgun (WGS) entry which is preliminary data.</text>
</comment>
<evidence type="ECO:0000313" key="3">
    <source>
        <dbReference type="Proteomes" id="UP000499080"/>
    </source>
</evidence>
<sequence>MTVAGAISGTSPVLVTRYAKRRSLIDPVVPGCSYRDVTSICYDQLQTYRIINRHKIDINKPNPKLMAIADVTKYKELELRWDFDGEYHREMKAYGIYYGSRVEKNKKNKEDFKFKKTEYRQIGIVRALPLPMTIKIVFESDPMWSGEIYFVVRYQDANEELGPFSEPITCLFEPLASNLKVVDSNLSMFDFSGPDPLTDVDGLSFFPLP</sequence>
<dbReference type="Pfam" id="PF16794">
    <property type="entry name" value="fn3_4"/>
    <property type="match status" value="1"/>
</dbReference>
<evidence type="ECO:0000313" key="2">
    <source>
        <dbReference type="EMBL" id="GBM58069.1"/>
    </source>
</evidence>
<accession>A0A4Y2GYU8</accession>
<dbReference type="InterPro" id="IPR056565">
    <property type="entry name" value="Fn3_ATF7IP"/>
</dbReference>
<dbReference type="EMBL" id="BGPR01001621">
    <property type="protein sequence ID" value="GBM58069.1"/>
    <property type="molecule type" value="Genomic_DNA"/>
</dbReference>
<keyword evidence="3" id="KW-1185">Reference proteome</keyword>
<feature type="domain" description="Activating transcription factor 7-interacting protein Fn3" evidence="1">
    <location>
        <begin position="61"/>
        <end position="168"/>
    </location>
</feature>